<proteinExistence type="predicted"/>
<dbReference type="InterPro" id="IPR006994">
    <property type="entry name" value="TCF25/Rqc1"/>
</dbReference>
<dbReference type="GO" id="GO:1990116">
    <property type="term" value="P:ribosome-associated ubiquitin-dependent protein catabolic process"/>
    <property type="evidence" value="ECO:0007669"/>
    <property type="project" value="TreeGrafter"/>
</dbReference>
<evidence type="ECO:0000313" key="3">
    <source>
        <dbReference type="Proteomes" id="UP000232875"/>
    </source>
</evidence>
<dbReference type="GO" id="GO:1990112">
    <property type="term" value="C:RQC complex"/>
    <property type="evidence" value="ECO:0007669"/>
    <property type="project" value="TreeGrafter"/>
</dbReference>
<feature type="compositionally biased region" description="Basic residues" evidence="1">
    <location>
        <begin position="81"/>
        <end position="92"/>
    </location>
</feature>
<evidence type="ECO:0000313" key="2">
    <source>
        <dbReference type="EMBL" id="PKI84601.1"/>
    </source>
</evidence>
<dbReference type="OrthoDB" id="205993at2759"/>
<gene>
    <name evidence="2" type="ORF">MVES_001686</name>
</gene>
<protein>
    <recommendedName>
        <fullName evidence="4">DUF654-domain-containing protein</fullName>
    </recommendedName>
</protein>
<organism evidence="2 3">
    <name type="scientific">Malassezia vespertilionis</name>
    <dbReference type="NCBI Taxonomy" id="2020962"/>
    <lineage>
        <taxon>Eukaryota</taxon>
        <taxon>Fungi</taxon>
        <taxon>Dikarya</taxon>
        <taxon>Basidiomycota</taxon>
        <taxon>Ustilaginomycotina</taxon>
        <taxon>Malasseziomycetes</taxon>
        <taxon>Malasseziales</taxon>
        <taxon>Malasseziaceae</taxon>
        <taxon>Malassezia</taxon>
    </lineage>
</organism>
<keyword evidence="3" id="KW-1185">Reference proteome</keyword>
<accession>A0A2N1JDG0</accession>
<feature type="region of interest" description="Disordered" evidence="1">
    <location>
        <begin position="684"/>
        <end position="723"/>
    </location>
</feature>
<name>A0A2N1JDG0_9BASI</name>
<dbReference type="Pfam" id="PF04910">
    <property type="entry name" value="Tcf25"/>
    <property type="match status" value="1"/>
</dbReference>
<dbReference type="Proteomes" id="UP000232875">
    <property type="component" value="Unassembled WGS sequence"/>
</dbReference>
<dbReference type="PANTHER" id="PTHR22684:SF0">
    <property type="entry name" value="RIBOSOME QUALITY CONTROL COMPLEX SUBUNIT TCF25"/>
    <property type="match status" value="1"/>
</dbReference>
<dbReference type="AlphaFoldDB" id="A0A2N1JDG0"/>
<feature type="region of interest" description="Disordered" evidence="1">
    <location>
        <begin position="192"/>
        <end position="211"/>
    </location>
</feature>
<evidence type="ECO:0000256" key="1">
    <source>
        <dbReference type="SAM" id="MobiDB-lite"/>
    </source>
</evidence>
<dbReference type="PANTHER" id="PTHR22684">
    <property type="entry name" value="NULP1-RELATED"/>
    <property type="match status" value="1"/>
</dbReference>
<evidence type="ECO:0008006" key="4">
    <source>
        <dbReference type="Google" id="ProtNLM"/>
    </source>
</evidence>
<feature type="compositionally biased region" description="Acidic residues" evidence="1">
    <location>
        <begin position="695"/>
        <end position="716"/>
    </location>
</feature>
<dbReference type="EMBL" id="KZ454989">
    <property type="protein sequence ID" value="PKI84601.1"/>
    <property type="molecule type" value="Genomic_DNA"/>
</dbReference>
<dbReference type="GO" id="GO:0072344">
    <property type="term" value="P:rescue of stalled ribosome"/>
    <property type="evidence" value="ECO:0007669"/>
    <property type="project" value="TreeGrafter"/>
</dbReference>
<sequence length="736" mass="81242">MSKKLNRRQLREQEELAQLNALKTETLGEAVIIPHDAKKEVAPVSGFAALQLAAGSDKDEEGHSDKQESESDTPQEVTQASRKKKKKNKKKKAQTDSESPSVPAPPKSKPKPKSKGTTTDVNAMSIDEITALLDTGAHPTENDKSSAPNQPTVTSPHVLLRGAFALDIQHLDPALELKRQFGAAAIKAYEREKNSSGVPTRAGARSRENRGAAFNSNTRARTVLCTPKATWPDIGRTFVGMTMTTKETGRGRVCDWEHSRAYRQTQLQFAQAVASHDSNALIAMIRVFPWHISTLLQLADISRYQGDLGQASDFVDRVLFAMERTALPAFASGLASSAGPPQVDFMRVENRALWLAGHKNVDLFGRRGTWRTALEWCKFLYGLDTTDPHGMLLWIDFLAIKSKQGAWLLRFFDALEAERCRAISAAGHIDNARATTALDCDKSQAQETWQGALDWCVGACYGRALALRAVEKEEGDKTHTRSNAALRLAIARHPVAAALLCEQLSMSCPDHAAFQLREAWSAKEDSFGELLAHVYVHRSVSIWKEEGNKTWIADMLRETASAMENKPTTFGTADEITRMGVYRHVIVSDLPEALNQKLLRYIPPFVLTSPGAMDTYDPLPPVDGTRFDDQYYAALGKTATSLQRVDAAPDQEQPFNVLRHFQNLDPTELQQLIEHVDDETRTVGMNQPLPVANDGAEDGAVDTDETLETSDSEQEASQDNVNPGLVHRAWNALWGS</sequence>
<feature type="region of interest" description="Disordered" evidence="1">
    <location>
        <begin position="52"/>
        <end position="122"/>
    </location>
</feature>
<feature type="compositionally biased region" description="Basic and acidic residues" evidence="1">
    <location>
        <begin position="56"/>
        <end position="69"/>
    </location>
</feature>
<reference evidence="2 3" key="1">
    <citation type="submission" date="2017-10" db="EMBL/GenBank/DDBJ databases">
        <title>A novel species of cold-tolerant Malassezia isolated from bats.</title>
        <authorList>
            <person name="Lorch J.M."/>
            <person name="Palmer J.M."/>
            <person name="Vanderwolf K.J."/>
            <person name="Schmidt K.Z."/>
            <person name="Verant M.L."/>
            <person name="Weller T.J."/>
            <person name="Blehert D.S."/>
        </authorList>
    </citation>
    <scope>NUCLEOTIDE SEQUENCE [LARGE SCALE GENOMIC DNA]</scope>
    <source>
        <strain evidence="2 3">NWHC:44797-103</strain>
    </source>
</reference>
<dbReference type="STRING" id="2020962.A0A2N1JDG0"/>